<dbReference type="EMBL" id="CAJVQC010038353">
    <property type="protein sequence ID" value="CAG8765954.1"/>
    <property type="molecule type" value="Genomic_DNA"/>
</dbReference>
<evidence type="ECO:0000313" key="2">
    <source>
        <dbReference type="Proteomes" id="UP000789920"/>
    </source>
</evidence>
<protein>
    <submittedName>
        <fullName evidence="1">5863_t:CDS:1</fullName>
    </submittedName>
</protein>
<gene>
    <name evidence="1" type="ORF">RPERSI_LOCUS15795</name>
</gene>
<keyword evidence="2" id="KW-1185">Reference proteome</keyword>
<proteinExistence type="predicted"/>
<sequence>VPEKALWAICFLENHTKMGLFILQHQWQDSVTDECCVATMSIDGLMYNIVDTPGIFDTKKESDTILTKISKAVNQCAFGVKAILIVFEAKRFTQEQKDVLNEIRTFLGRDATNHIIAVFSHATKTQTEFKDRMQNDWNTHVKSFVQNIGYRWGISPNPDIFPSDNQIHKERLNEIKQLIKSIQGVYTTEQLEVNLREQERIRRQKEEDERKKKQEYEEKLKEKARRETEEAYKRQMKEAEEAQRRQMKEIEESHRRQKKEAEEAHRRQMSEMREAENARWREQAKKEREEKAMKEGLGFTTGATTGALAGSVAGPIGAAIGGAVGGAVGWL</sequence>
<name>A0ACA9QVE2_9GLOM</name>
<comment type="caution">
    <text evidence="1">The sequence shown here is derived from an EMBL/GenBank/DDBJ whole genome shotgun (WGS) entry which is preliminary data.</text>
</comment>
<reference evidence="1" key="1">
    <citation type="submission" date="2021-06" db="EMBL/GenBank/DDBJ databases">
        <authorList>
            <person name="Kallberg Y."/>
            <person name="Tangrot J."/>
            <person name="Rosling A."/>
        </authorList>
    </citation>
    <scope>NUCLEOTIDE SEQUENCE</scope>
    <source>
        <strain evidence="1">MA461A</strain>
    </source>
</reference>
<dbReference type="Proteomes" id="UP000789920">
    <property type="component" value="Unassembled WGS sequence"/>
</dbReference>
<evidence type="ECO:0000313" key="1">
    <source>
        <dbReference type="EMBL" id="CAG8765954.1"/>
    </source>
</evidence>
<accession>A0ACA9QVE2</accession>
<feature type="non-terminal residue" evidence="1">
    <location>
        <position position="331"/>
    </location>
</feature>
<organism evidence="1 2">
    <name type="scientific">Racocetra persica</name>
    <dbReference type="NCBI Taxonomy" id="160502"/>
    <lineage>
        <taxon>Eukaryota</taxon>
        <taxon>Fungi</taxon>
        <taxon>Fungi incertae sedis</taxon>
        <taxon>Mucoromycota</taxon>
        <taxon>Glomeromycotina</taxon>
        <taxon>Glomeromycetes</taxon>
        <taxon>Diversisporales</taxon>
        <taxon>Gigasporaceae</taxon>
        <taxon>Racocetra</taxon>
    </lineage>
</organism>
<feature type="non-terminal residue" evidence="1">
    <location>
        <position position="1"/>
    </location>
</feature>